<evidence type="ECO:0000313" key="3">
    <source>
        <dbReference type="EMBL" id="SHI91234.1"/>
    </source>
</evidence>
<evidence type="ECO:0000256" key="1">
    <source>
        <dbReference type="ARBA" id="ARBA00023125"/>
    </source>
</evidence>
<dbReference type="GO" id="GO:0005829">
    <property type="term" value="C:cytosol"/>
    <property type="evidence" value="ECO:0007669"/>
    <property type="project" value="TreeGrafter"/>
</dbReference>
<accession>A0A1M6F0H2</accession>
<dbReference type="GO" id="GO:0003700">
    <property type="term" value="F:DNA-binding transcription factor activity"/>
    <property type="evidence" value="ECO:0007669"/>
    <property type="project" value="TreeGrafter"/>
</dbReference>
<keyword evidence="1 3" id="KW-0238">DNA-binding</keyword>
<dbReference type="AlphaFoldDB" id="A0A1M6F0H2"/>
<dbReference type="Gene3D" id="1.10.260.40">
    <property type="entry name" value="lambda repressor-like DNA-binding domains"/>
    <property type="match status" value="1"/>
</dbReference>
<dbReference type="EMBL" id="FQZM01000014">
    <property type="protein sequence ID" value="SHI91234.1"/>
    <property type="molecule type" value="Genomic_DNA"/>
</dbReference>
<dbReference type="SUPFAM" id="SSF47413">
    <property type="entry name" value="lambda repressor-like DNA-binding domains"/>
    <property type="match status" value="1"/>
</dbReference>
<reference evidence="4" key="1">
    <citation type="submission" date="2016-11" db="EMBL/GenBank/DDBJ databases">
        <authorList>
            <person name="Varghese N."/>
            <person name="Submissions S."/>
        </authorList>
    </citation>
    <scope>NUCLEOTIDE SEQUENCE [LARGE SCALE GENOMIC DNA]</scope>
    <source>
        <strain evidence="4">DSM 16057</strain>
    </source>
</reference>
<keyword evidence="4" id="KW-1185">Reference proteome</keyword>
<dbReference type="InterPro" id="IPR010982">
    <property type="entry name" value="Lambda_DNA-bd_dom_sf"/>
</dbReference>
<dbReference type="InterPro" id="IPR001387">
    <property type="entry name" value="Cro/C1-type_HTH"/>
</dbReference>
<evidence type="ECO:0000259" key="2">
    <source>
        <dbReference type="PROSITE" id="PS50943"/>
    </source>
</evidence>
<organism evidence="3 4">
    <name type="scientific">Desulfofundulus thermosubterraneus DSM 16057</name>
    <dbReference type="NCBI Taxonomy" id="1121432"/>
    <lineage>
        <taxon>Bacteria</taxon>
        <taxon>Bacillati</taxon>
        <taxon>Bacillota</taxon>
        <taxon>Clostridia</taxon>
        <taxon>Eubacteriales</taxon>
        <taxon>Peptococcaceae</taxon>
        <taxon>Desulfofundulus</taxon>
    </lineage>
</organism>
<gene>
    <name evidence="3" type="ORF">SAMN02745219_01352</name>
</gene>
<dbReference type="InterPro" id="IPR050807">
    <property type="entry name" value="TransReg_Diox_bact_type"/>
</dbReference>
<dbReference type="Pfam" id="PF01381">
    <property type="entry name" value="HTH_3"/>
    <property type="match status" value="1"/>
</dbReference>
<proteinExistence type="predicted"/>
<dbReference type="Proteomes" id="UP000184529">
    <property type="component" value="Unassembled WGS sequence"/>
</dbReference>
<dbReference type="GO" id="GO:0003677">
    <property type="term" value="F:DNA binding"/>
    <property type="evidence" value="ECO:0007669"/>
    <property type="project" value="UniProtKB-KW"/>
</dbReference>
<dbReference type="OrthoDB" id="9812495at2"/>
<dbReference type="CDD" id="cd00093">
    <property type="entry name" value="HTH_XRE"/>
    <property type="match status" value="1"/>
</dbReference>
<dbReference type="RefSeq" id="WP_072868249.1">
    <property type="nucleotide sequence ID" value="NZ_FQZM01000014.1"/>
</dbReference>
<dbReference type="PANTHER" id="PTHR46797">
    <property type="entry name" value="HTH-TYPE TRANSCRIPTIONAL REGULATOR"/>
    <property type="match status" value="1"/>
</dbReference>
<sequence>MSRLPSFSEIGERIRILREQCNMSQEELASRIGLSRPVVTKIEGGKKALNSLELRLIADALSVSTDDLTRPVEEEDCTLVGRFRAKQDKNNPALIESIEKLDRIFEEVLGQIRLWRTGNG</sequence>
<protein>
    <submittedName>
        <fullName evidence="3">DNA-binding transcriptional regulator, XRE-family HTH domain</fullName>
    </submittedName>
</protein>
<dbReference type="STRING" id="1121432.SAMN02745219_01352"/>
<feature type="domain" description="HTH cro/C1-type" evidence="2">
    <location>
        <begin position="14"/>
        <end position="68"/>
    </location>
</feature>
<dbReference type="SMART" id="SM00530">
    <property type="entry name" value="HTH_XRE"/>
    <property type="match status" value="1"/>
</dbReference>
<dbReference type="PANTHER" id="PTHR46797:SF1">
    <property type="entry name" value="METHYLPHOSPHONATE SYNTHASE"/>
    <property type="match status" value="1"/>
</dbReference>
<evidence type="ECO:0000313" key="4">
    <source>
        <dbReference type="Proteomes" id="UP000184529"/>
    </source>
</evidence>
<name>A0A1M6F0H2_9FIRM</name>
<dbReference type="PROSITE" id="PS50943">
    <property type="entry name" value="HTH_CROC1"/>
    <property type="match status" value="1"/>
</dbReference>